<reference evidence="3 4" key="1">
    <citation type="submission" date="2023-09" db="EMBL/GenBank/DDBJ databases">
        <authorList>
            <person name="Page C.A."/>
            <person name="Perez-Diaz I.M."/>
        </authorList>
    </citation>
    <scope>NUCLEOTIDE SEQUENCE [LARGE SCALE GENOMIC DNA]</scope>
    <source>
        <strain evidence="3 4">Ll15</strain>
    </source>
</reference>
<dbReference type="PANTHER" id="PTHR43861">
    <property type="entry name" value="TRANS-ACONITATE 2-METHYLTRANSFERASE-RELATED"/>
    <property type="match status" value="1"/>
</dbReference>
<evidence type="ECO:0000313" key="3">
    <source>
        <dbReference type="EMBL" id="WPK11173.1"/>
    </source>
</evidence>
<evidence type="ECO:0000313" key="4">
    <source>
        <dbReference type="Proteomes" id="UP001322664"/>
    </source>
</evidence>
<dbReference type="GO" id="GO:0032259">
    <property type="term" value="P:methylation"/>
    <property type="evidence" value="ECO:0007669"/>
    <property type="project" value="UniProtKB-KW"/>
</dbReference>
<dbReference type="GO" id="GO:0008168">
    <property type="term" value="F:methyltransferase activity"/>
    <property type="evidence" value="ECO:0007669"/>
    <property type="project" value="UniProtKB-KW"/>
</dbReference>
<keyword evidence="1 3" id="KW-0808">Transferase</keyword>
<feature type="domain" description="Methyltransferase" evidence="2">
    <location>
        <begin position="49"/>
        <end position="142"/>
    </location>
</feature>
<dbReference type="RefSeq" id="WP_319836251.1">
    <property type="nucleotide sequence ID" value="NZ_CP137624.1"/>
</dbReference>
<evidence type="ECO:0000259" key="2">
    <source>
        <dbReference type="Pfam" id="PF13649"/>
    </source>
</evidence>
<dbReference type="Proteomes" id="UP001322664">
    <property type="component" value="Chromosome"/>
</dbReference>
<keyword evidence="3" id="KW-0489">Methyltransferase</keyword>
<protein>
    <submittedName>
        <fullName evidence="3">Class I SAM-dependent methyltransferase</fullName>
        <ecNumber evidence="3">2.1.-.-</ecNumber>
    </submittedName>
</protein>
<dbReference type="SUPFAM" id="SSF53335">
    <property type="entry name" value="S-adenosyl-L-methionine-dependent methyltransferases"/>
    <property type="match status" value="1"/>
</dbReference>
<dbReference type="EMBL" id="CP137624">
    <property type="protein sequence ID" value="WPK11173.1"/>
    <property type="molecule type" value="Genomic_DNA"/>
</dbReference>
<dbReference type="Gene3D" id="3.40.50.150">
    <property type="entry name" value="Vaccinia Virus protein VP39"/>
    <property type="match status" value="1"/>
</dbReference>
<organism evidence="3 4">
    <name type="scientific">Lysinibacillus louembei</name>
    <dbReference type="NCBI Taxonomy" id="1470088"/>
    <lineage>
        <taxon>Bacteria</taxon>
        <taxon>Bacillati</taxon>
        <taxon>Bacillota</taxon>
        <taxon>Bacilli</taxon>
        <taxon>Bacillales</taxon>
        <taxon>Bacillaceae</taxon>
        <taxon>Lysinibacillus</taxon>
    </lineage>
</organism>
<evidence type="ECO:0000256" key="1">
    <source>
        <dbReference type="ARBA" id="ARBA00022679"/>
    </source>
</evidence>
<dbReference type="Pfam" id="PF13649">
    <property type="entry name" value="Methyltransf_25"/>
    <property type="match status" value="1"/>
</dbReference>
<gene>
    <name evidence="3" type="ORF">R6U77_14945</name>
</gene>
<sequence>MLDKLGFDHWADYYEKTVSEAEASNRYPFAGYDSLLAMICERIAPNHTILDAGVGTGTLAKKLYDVGNPVTAFDFSTKMVDAAKEKMPNAHIFEWDLAKGMPSAQLDSQFDAIICTYVLHHFTTQEKVTLIEQMCEYLTTSGCLYIGDISFMTAEHLETCKQAHLNSWDHDEFYFVEQTIYPMLTEKYNVQYEQISHCGGLYIVSLK</sequence>
<keyword evidence="4" id="KW-1185">Reference proteome</keyword>
<dbReference type="InterPro" id="IPR029063">
    <property type="entry name" value="SAM-dependent_MTases_sf"/>
</dbReference>
<dbReference type="EC" id="2.1.-.-" evidence="3"/>
<name>A0ABZ0RSG1_9BACI</name>
<proteinExistence type="predicted"/>
<dbReference type="InterPro" id="IPR041698">
    <property type="entry name" value="Methyltransf_25"/>
</dbReference>
<accession>A0ABZ0RSG1</accession>
<dbReference type="CDD" id="cd02440">
    <property type="entry name" value="AdoMet_MTases"/>
    <property type="match status" value="1"/>
</dbReference>